<gene>
    <name evidence="1" type="ORF">S01H4_54367</name>
</gene>
<proteinExistence type="predicted"/>
<dbReference type="AlphaFoldDB" id="X1CXR9"/>
<reference evidence="1" key="1">
    <citation type="journal article" date="2014" name="Front. Microbiol.">
        <title>High frequency of phylogenetically diverse reductive dehalogenase-homologous genes in deep subseafloor sedimentary metagenomes.</title>
        <authorList>
            <person name="Kawai M."/>
            <person name="Futagami T."/>
            <person name="Toyoda A."/>
            <person name="Takaki Y."/>
            <person name="Nishi S."/>
            <person name="Hori S."/>
            <person name="Arai W."/>
            <person name="Tsubouchi T."/>
            <person name="Morono Y."/>
            <person name="Uchiyama I."/>
            <person name="Ito T."/>
            <person name="Fujiyama A."/>
            <person name="Inagaki F."/>
            <person name="Takami H."/>
        </authorList>
    </citation>
    <scope>NUCLEOTIDE SEQUENCE</scope>
    <source>
        <strain evidence="1">Expedition CK06-06</strain>
    </source>
</reference>
<dbReference type="EMBL" id="BART01031277">
    <property type="protein sequence ID" value="GAH12637.1"/>
    <property type="molecule type" value="Genomic_DNA"/>
</dbReference>
<protein>
    <submittedName>
        <fullName evidence="1">Uncharacterized protein</fullName>
    </submittedName>
</protein>
<organism evidence="1">
    <name type="scientific">marine sediment metagenome</name>
    <dbReference type="NCBI Taxonomy" id="412755"/>
    <lineage>
        <taxon>unclassified sequences</taxon>
        <taxon>metagenomes</taxon>
        <taxon>ecological metagenomes</taxon>
    </lineage>
</organism>
<sequence length="43" mass="4879">LEMVNDPAYDVKGAIIDSAQDQFVRVYERKYCPECGKILEPSS</sequence>
<name>X1CXR9_9ZZZZ</name>
<accession>X1CXR9</accession>
<comment type="caution">
    <text evidence="1">The sequence shown here is derived from an EMBL/GenBank/DDBJ whole genome shotgun (WGS) entry which is preliminary data.</text>
</comment>
<feature type="non-terminal residue" evidence="1">
    <location>
        <position position="1"/>
    </location>
</feature>
<evidence type="ECO:0000313" key="1">
    <source>
        <dbReference type="EMBL" id="GAH12637.1"/>
    </source>
</evidence>